<accession>A0A671YEY7</accession>
<evidence type="ECO:0000256" key="2">
    <source>
        <dbReference type="ARBA" id="ARBA00009636"/>
    </source>
</evidence>
<keyword evidence="6" id="KW-0342">GTP-binding</keyword>
<evidence type="ECO:0000256" key="6">
    <source>
        <dbReference type="ARBA" id="ARBA00023134"/>
    </source>
</evidence>
<dbReference type="InterPro" id="IPR000217">
    <property type="entry name" value="Tubulin"/>
</dbReference>
<dbReference type="Ensembl" id="ENSSAUT00010064988.1">
    <property type="protein sequence ID" value="ENSSAUP00010061965.1"/>
    <property type="gene ID" value="ENSSAUG00010025046.1"/>
</dbReference>
<dbReference type="InterPro" id="IPR036525">
    <property type="entry name" value="Tubulin/FtsZ_GTPase_sf"/>
</dbReference>
<dbReference type="Gene3D" id="3.40.50.1440">
    <property type="entry name" value="Tubulin/FtsZ, GTPase domain"/>
    <property type="match status" value="1"/>
</dbReference>
<dbReference type="SUPFAM" id="SSF52490">
    <property type="entry name" value="Tubulin nucleotide-binding domain-like"/>
    <property type="match status" value="1"/>
</dbReference>
<keyword evidence="3" id="KW-0963">Cytoplasm</keyword>
<reference evidence="7" key="2">
    <citation type="submission" date="2025-08" db="UniProtKB">
        <authorList>
            <consortium name="Ensembl"/>
        </authorList>
    </citation>
    <scope>IDENTIFICATION</scope>
</reference>
<evidence type="ECO:0000313" key="7">
    <source>
        <dbReference type="Ensembl" id="ENSSAUP00010061965.1"/>
    </source>
</evidence>
<dbReference type="PANTHER" id="PTHR11588">
    <property type="entry name" value="TUBULIN"/>
    <property type="match status" value="1"/>
</dbReference>
<dbReference type="GO" id="GO:0005874">
    <property type="term" value="C:microtubule"/>
    <property type="evidence" value="ECO:0007669"/>
    <property type="project" value="UniProtKB-KW"/>
</dbReference>
<dbReference type="GO" id="GO:0005525">
    <property type="term" value="F:GTP binding"/>
    <property type="evidence" value="ECO:0007669"/>
    <property type="project" value="UniProtKB-KW"/>
</dbReference>
<comment type="similarity">
    <text evidence="2">Belongs to the tubulin family.</text>
</comment>
<dbReference type="GO" id="GO:0005737">
    <property type="term" value="C:cytoplasm"/>
    <property type="evidence" value="ECO:0007669"/>
    <property type="project" value="UniProtKB-SubCell"/>
</dbReference>
<dbReference type="Proteomes" id="UP000472265">
    <property type="component" value="Chromosome 24"/>
</dbReference>
<reference evidence="7" key="3">
    <citation type="submission" date="2025-09" db="UniProtKB">
        <authorList>
            <consortium name="Ensembl"/>
        </authorList>
    </citation>
    <scope>IDENTIFICATION</scope>
</reference>
<sequence>MSLCCSFIRQEQTASLRVTVNVPGWYSDSDSRRVCVLVEKPAGGYDDSFNTFFSETGAGKYVPRAIFVDLEPTVIGELPSKTKKRIVTSFLFSGAGVKDSHIYSVLDRIRKLVRTSRRCL</sequence>
<proteinExistence type="inferred from homology"/>
<evidence type="ECO:0000256" key="5">
    <source>
        <dbReference type="ARBA" id="ARBA00022741"/>
    </source>
</evidence>
<comment type="subcellular location">
    <subcellularLocation>
        <location evidence="1">Cytoplasm</location>
    </subcellularLocation>
</comment>
<dbReference type="AlphaFoldDB" id="A0A671YEY7"/>
<protein>
    <recommendedName>
        <fullName evidence="9">Tubulin/FtsZ GTPase domain-containing protein</fullName>
    </recommendedName>
</protein>
<evidence type="ECO:0000256" key="3">
    <source>
        <dbReference type="ARBA" id="ARBA00022490"/>
    </source>
</evidence>
<organism evidence="7 8">
    <name type="scientific">Sparus aurata</name>
    <name type="common">Gilthead sea bream</name>
    <dbReference type="NCBI Taxonomy" id="8175"/>
    <lineage>
        <taxon>Eukaryota</taxon>
        <taxon>Metazoa</taxon>
        <taxon>Chordata</taxon>
        <taxon>Craniata</taxon>
        <taxon>Vertebrata</taxon>
        <taxon>Euteleostomi</taxon>
        <taxon>Actinopterygii</taxon>
        <taxon>Neopterygii</taxon>
        <taxon>Teleostei</taxon>
        <taxon>Neoteleostei</taxon>
        <taxon>Acanthomorphata</taxon>
        <taxon>Eupercaria</taxon>
        <taxon>Spariformes</taxon>
        <taxon>Sparidae</taxon>
        <taxon>Sparus</taxon>
    </lineage>
</organism>
<dbReference type="GO" id="GO:0007017">
    <property type="term" value="P:microtubule-based process"/>
    <property type="evidence" value="ECO:0007669"/>
    <property type="project" value="InterPro"/>
</dbReference>
<keyword evidence="5" id="KW-0547">Nucleotide-binding</keyword>
<evidence type="ECO:0000256" key="4">
    <source>
        <dbReference type="ARBA" id="ARBA00022701"/>
    </source>
</evidence>
<evidence type="ECO:0000256" key="1">
    <source>
        <dbReference type="ARBA" id="ARBA00004496"/>
    </source>
</evidence>
<reference evidence="7" key="1">
    <citation type="submission" date="2021-04" db="EMBL/GenBank/DDBJ databases">
        <authorList>
            <consortium name="Wellcome Sanger Institute Data Sharing"/>
        </authorList>
    </citation>
    <scope>NUCLEOTIDE SEQUENCE [LARGE SCALE GENOMIC DNA]</scope>
</reference>
<name>A0A671YEY7_SPAAU</name>
<evidence type="ECO:0000313" key="8">
    <source>
        <dbReference type="Proteomes" id="UP000472265"/>
    </source>
</evidence>
<keyword evidence="8" id="KW-1185">Reference proteome</keyword>
<dbReference type="InParanoid" id="A0A671YEY7"/>
<keyword evidence="4" id="KW-0493">Microtubule</keyword>
<evidence type="ECO:0008006" key="9">
    <source>
        <dbReference type="Google" id="ProtNLM"/>
    </source>
</evidence>